<sequence length="104" mass="11845">MPIFAPKIPVVFHNDTEESVDVLDWPSPAVRRISTKRLHQPYGILDGIWIITLTRAAEVHSWPFRLHILCASPSSFLLISPMIWAKDCCRRGSAVRVRSLVTRP</sequence>
<evidence type="ECO:0000313" key="1">
    <source>
        <dbReference type="EMBL" id="KIM89798.1"/>
    </source>
</evidence>
<dbReference type="AlphaFoldDB" id="A0A0C3BTC2"/>
<reference evidence="2" key="2">
    <citation type="submission" date="2015-01" db="EMBL/GenBank/DDBJ databases">
        <title>Evolutionary Origins and Diversification of the Mycorrhizal Mutualists.</title>
        <authorList>
            <consortium name="DOE Joint Genome Institute"/>
            <consortium name="Mycorrhizal Genomics Consortium"/>
            <person name="Kohler A."/>
            <person name="Kuo A."/>
            <person name="Nagy L.G."/>
            <person name="Floudas D."/>
            <person name="Copeland A."/>
            <person name="Barry K.W."/>
            <person name="Cichocki N."/>
            <person name="Veneault-Fourrey C."/>
            <person name="LaButti K."/>
            <person name="Lindquist E.A."/>
            <person name="Lipzen A."/>
            <person name="Lundell T."/>
            <person name="Morin E."/>
            <person name="Murat C."/>
            <person name="Riley R."/>
            <person name="Ohm R."/>
            <person name="Sun H."/>
            <person name="Tunlid A."/>
            <person name="Henrissat B."/>
            <person name="Grigoriev I.V."/>
            <person name="Hibbett D.S."/>
            <person name="Martin F."/>
        </authorList>
    </citation>
    <scope>NUCLEOTIDE SEQUENCE [LARGE SCALE GENOMIC DNA]</scope>
    <source>
        <strain evidence="2">F 1598</strain>
    </source>
</reference>
<evidence type="ECO:0000313" key="2">
    <source>
        <dbReference type="Proteomes" id="UP000054166"/>
    </source>
</evidence>
<dbReference type="HOGENOM" id="CLU_2251048_0_0_1"/>
<dbReference type="InParanoid" id="A0A0C3BTC2"/>
<accession>A0A0C3BTC2</accession>
<dbReference type="Proteomes" id="UP000054166">
    <property type="component" value="Unassembled WGS sequence"/>
</dbReference>
<organism evidence="1 2">
    <name type="scientific">Piloderma croceum (strain F 1598)</name>
    <dbReference type="NCBI Taxonomy" id="765440"/>
    <lineage>
        <taxon>Eukaryota</taxon>
        <taxon>Fungi</taxon>
        <taxon>Dikarya</taxon>
        <taxon>Basidiomycota</taxon>
        <taxon>Agaricomycotina</taxon>
        <taxon>Agaricomycetes</taxon>
        <taxon>Agaricomycetidae</taxon>
        <taxon>Atheliales</taxon>
        <taxon>Atheliaceae</taxon>
        <taxon>Piloderma</taxon>
    </lineage>
</organism>
<proteinExistence type="predicted"/>
<protein>
    <submittedName>
        <fullName evidence="1">Uncharacterized protein</fullName>
    </submittedName>
</protein>
<keyword evidence="2" id="KW-1185">Reference proteome</keyword>
<reference evidence="1 2" key="1">
    <citation type="submission" date="2014-04" db="EMBL/GenBank/DDBJ databases">
        <authorList>
            <consortium name="DOE Joint Genome Institute"/>
            <person name="Kuo A."/>
            <person name="Tarkka M."/>
            <person name="Buscot F."/>
            <person name="Kohler A."/>
            <person name="Nagy L.G."/>
            <person name="Floudas D."/>
            <person name="Copeland A."/>
            <person name="Barry K.W."/>
            <person name="Cichocki N."/>
            <person name="Veneault-Fourrey C."/>
            <person name="LaButti K."/>
            <person name="Lindquist E.A."/>
            <person name="Lipzen A."/>
            <person name="Lundell T."/>
            <person name="Morin E."/>
            <person name="Murat C."/>
            <person name="Sun H."/>
            <person name="Tunlid A."/>
            <person name="Henrissat B."/>
            <person name="Grigoriev I.V."/>
            <person name="Hibbett D.S."/>
            <person name="Martin F."/>
            <person name="Nordberg H.P."/>
            <person name="Cantor M.N."/>
            <person name="Hua S.X."/>
        </authorList>
    </citation>
    <scope>NUCLEOTIDE SEQUENCE [LARGE SCALE GENOMIC DNA]</scope>
    <source>
        <strain evidence="1 2">F 1598</strain>
    </source>
</reference>
<gene>
    <name evidence="1" type="ORF">PILCRDRAFT_196583</name>
</gene>
<dbReference type="EMBL" id="KN832974">
    <property type="protein sequence ID" value="KIM89798.1"/>
    <property type="molecule type" value="Genomic_DNA"/>
</dbReference>
<name>A0A0C3BTC2_PILCF</name>